<keyword evidence="4" id="KW-0687">Ribonucleoprotein</keyword>
<dbReference type="InterPro" id="IPR016181">
    <property type="entry name" value="Acyl_CoA_acyltransferase"/>
</dbReference>
<keyword evidence="4" id="KW-0689">Ribosomal protein</keyword>
<sequence>MTQPFATVALTAENIADCVDLYQGVFNAPPWNDGWEHAAVQERLAAFMAFPTARGLALQVEGAPVAMVLGWKERWVNGWTFHIKEMCVAGSMQRQGAGAALMQALEDVLRAEGVVSLNLQTLEEAPAFGFYEALGYRKGRVVMLGKLL</sequence>
<reference evidence="4 5" key="1">
    <citation type="submission" date="2020-08" db="EMBL/GenBank/DDBJ databases">
        <title>Functional genomics of gut bacteria from endangered species of beetles.</title>
        <authorList>
            <person name="Carlos-Shanley C."/>
        </authorList>
    </citation>
    <scope>NUCLEOTIDE SEQUENCE [LARGE SCALE GENOMIC DNA]</scope>
    <source>
        <strain evidence="4 5">S00198</strain>
    </source>
</reference>
<evidence type="ECO:0000313" key="4">
    <source>
        <dbReference type="EMBL" id="MBB6564308.1"/>
    </source>
</evidence>
<protein>
    <submittedName>
        <fullName evidence="4">Ribosomal protein S18 acetylase RimI-like enzyme</fullName>
    </submittedName>
</protein>
<dbReference type="RefSeq" id="WP_184866207.1">
    <property type="nucleotide sequence ID" value="NZ_JACHLK010000035.1"/>
</dbReference>
<gene>
    <name evidence="4" type="ORF">HNP48_007035</name>
</gene>
<dbReference type="PANTHER" id="PTHR43877">
    <property type="entry name" value="AMINOALKYLPHOSPHONATE N-ACETYLTRANSFERASE-RELATED-RELATED"/>
    <property type="match status" value="1"/>
</dbReference>
<dbReference type="InterPro" id="IPR050832">
    <property type="entry name" value="Bact_Acetyltransf"/>
</dbReference>
<evidence type="ECO:0000259" key="3">
    <source>
        <dbReference type="PROSITE" id="PS51186"/>
    </source>
</evidence>
<evidence type="ECO:0000256" key="1">
    <source>
        <dbReference type="ARBA" id="ARBA00022679"/>
    </source>
</evidence>
<proteinExistence type="predicted"/>
<dbReference type="GO" id="GO:0016747">
    <property type="term" value="F:acyltransferase activity, transferring groups other than amino-acyl groups"/>
    <property type="evidence" value="ECO:0007669"/>
    <property type="project" value="InterPro"/>
</dbReference>
<dbReference type="CDD" id="cd04301">
    <property type="entry name" value="NAT_SF"/>
    <property type="match status" value="1"/>
</dbReference>
<dbReference type="Pfam" id="PF00583">
    <property type="entry name" value="Acetyltransf_1"/>
    <property type="match status" value="1"/>
</dbReference>
<keyword evidence="5" id="KW-1185">Reference proteome</keyword>
<dbReference type="EMBL" id="JACHLK010000035">
    <property type="protein sequence ID" value="MBB6564308.1"/>
    <property type="molecule type" value="Genomic_DNA"/>
</dbReference>
<dbReference type="Gene3D" id="3.40.630.30">
    <property type="match status" value="1"/>
</dbReference>
<dbReference type="GO" id="GO:0005840">
    <property type="term" value="C:ribosome"/>
    <property type="evidence" value="ECO:0007669"/>
    <property type="project" value="UniProtKB-KW"/>
</dbReference>
<name>A0A7X0PLV2_9BURK</name>
<dbReference type="PANTHER" id="PTHR43877:SF2">
    <property type="entry name" value="AMINOALKYLPHOSPHONATE N-ACETYLTRANSFERASE-RELATED"/>
    <property type="match status" value="1"/>
</dbReference>
<keyword evidence="2" id="KW-0012">Acyltransferase</keyword>
<dbReference type="SUPFAM" id="SSF55729">
    <property type="entry name" value="Acyl-CoA N-acyltransferases (Nat)"/>
    <property type="match status" value="1"/>
</dbReference>
<dbReference type="AlphaFoldDB" id="A0A7X0PLV2"/>
<accession>A0A7X0PLV2</accession>
<evidence type="ECO:0000313" key="5">
    <source>
        <dbReference type="Proteomes" id="UP000575083"/>
    </source>
</evidence>
<evidence type="ECO:0000256" key="2">
    <source>
        <dbReference type="ARBA" id="ARBA00023315"/>
    </source>
</evidence>
<dbReference type="PROSITE" id="PS51186">
    <property type="entry name" value="GNAT"/>
    <property type="match status" value="1"/>
</dbReference>
<comment type="caution">
    <text evidence="4">The sequence shown here is derived from an EMBL/GenBank/DDBJ whole genome shotgun (WGS) entry which is preliminary data.</text>
</comment>
<organism evidence="4 5">
    <name type="scientific">Acidovorax soli</name>
    <dbReference type="NCBI Taxonomy" id="592050"/>
    <lineage>
        <taxon>Bacteria</taxon>
        <taxon>Pseudomonadati</taxon>
        <taxon>Pseudomonadota</taxon>
        <taxon>Betaproteobacteria</taxon>
        <taxon>Burkholderiales</taxon>
        <taxon>Comamonadaceae</taxon>
        <taxon>Acidovorax</taxon>
    </lineage>
</organism>
<feature type="domain" description="N-acetyltransferase" evidence="3">
    <location>
        <begin position="5"/>
        <end position="148"/>
    </location>
</feature>
<dbReference type="InterPro" id="IPR000182">
    <property type="entry name" value="GNAT_dom"/>
</dbReference>
<dbReference type="Proteomes" id="UP000575083">
    <property type="component" value="Unassembled WGS sequence"/>
</dbReference>
<keyword evidence="1" id="KW-0808">Transferase</keyword>